<evidence type="ECO:0000313" key="2">
    <source>
        <dbReference type="EMBL" id="KAL0273185.1"/>
    </source>
</evidence>
<reference evidence="2" key="1">
    <citation type="journal article" date="2024" name="Gigascience">
        <title>Chromosome-level genome of the poultry shaft louse Menopon gallinae provides insight into the host-switching and adaptive evolution of parasitic lice.</title>
        <authorList>
            <person name="Xu Y."/>
            <person name="Ma L."/>
            <person name="Liu S."/>
            <person name="Liang Y."/>
            <person name="Liu Q."/>
            <person name="He Z."/>
            <person name="Tian L."/>
            <person name="Duan Y."/>
            <person name="Cai W."/>
            <person name="Li H."/>
            <person name="Song F."/>
        </authorList>
    </citation>
    <scope>NUCLEOTIDE SEQUENCE</scope>
    <source>
        <strain evidence="2">Cailab_2023a</strain>
    </source>
</reference>
<dbReference type="AlphaFoldDB" id="A0AAW2HT32"/>
<dbReference type="EMBL" id="JARGDH010000003">
    <property type="protein sequence ID" value="KAL0273185.1"/>
    <property type="molecule type" value="Genomic_DNA"/>
</dbReference>
<dbReference type="Pfam" id="PF16009">
    <property type="entry name" value="DUF4779"/>
    <property type="match status" value="1"/>
</dbReference>
<comment type="caution">
    <text evidence="2">The sequence shown here is derived from an EMBL/GenBank/DDBJ whole genome shotgun (WGS) entry which is preliminary data.</text>
</comment>
<sequence length="230" mass="25958">MAHAYEPPHAYFRPIPLESHYEHGKGHAHNSEHWNSHGEKGSKGYSGYDNYDERDAKKYHKDHDSGFYKQREGTKKSHHDEGSSYGSHDESKKSESGESFDQKKSHKKGHKTTGYHNIYHKDEFKKQHSFYDEADGSGYYDKYGKAAENYGSEKGGYKKGDHLDSAYHVSDYGKKGGFDKGSFSGGSKGFHEIEGGNSHFSKNSEYGKKGGKSFHKGYGFSGDSGFDHER</sequence>
<feature type="compositionally biased region" description="Basic and acidic residues" evidence="1">
    <location>
        <begin position="51"/>
        <end position="103"/>
    </location>
</feature>
<feature type="compositionally biased region" description="Basic residues" evidence="1">
    <location>
        <begin position="104"/>
        <end position="113"/>
    </location>
</feature>
<feature type="compositionally biased region" description="Basic and acidic residues" evidence="1">
    <location>
        <begin position="20"/>
        <end position="42"/>
    </location>
</feature>
<proteinExistence type="predicted"/>
<evidence type="ECO:0000256" key="1">
    <source>
        <dbReference type="SAM" id="MobiDB-lite"/>
    </source>
</evidence>
<dbReference type="InterPro" id="IPR031959">
    <property type="entry name" value="DUF4779"/>
</dbReference>
<name>A0AAW2HT32_9NEOP</name>
<feature type="region of interest" description="Disordered" evidence="1">
    <location>
        <begin position="20"/>
        <end position="120"/>
    </location>
</feature>
<protein>
    <submittedName>
        <fullName evidence="2">Uncharacterized protein</fullName>
    </submittedName>
</protein>
<organism evidence="2">
    <name type="scientific">Menopon gallinae</name>
    <name type="common">poultry shaft louse</name>
    <dbReference type="NCBI Taxonomy" id="328185"/>
    <lineage>
        <taxon>Eukaryota</taxon>
        <taxon>Metazoa</taxon>
        <taxon>Ecdysozoa</taxon>
        <taxon>Arthropoda</taxon>
        <taxon>Hexapoda</taxon>
        <taxon>Insecta</taxon>
        <taxon>Pterygota</taxon>
        <taxon>Neoptera</taxon>
        <taxon>Paraneoptera</taxon>
        <taxon>Psocodea</taxon>
        <taxon>Troctomorpha</taxon>
        <taxon>Phthiraptera</taxon>
        <taxon>Amblycera</taxon>
        <taxon>Menoponidae</taxon>
        <taxon>Menopon</taxon>
    </lineage>
</organism>
<gene>
    <name evidence="2" type="ORF">PYX00_005921</name>
</gene>
<accession>A0AAW2HT32</accession>